<gene>
    <name evidence="2" type="ORF">HFQ13_08060</name>
</gene>
<dbReference type="Pfam" id="PF01161">
    <property type="entry name" value="PBP"/>
    <property type="match status" value="1"/>
</dbReference>
<sequence>MTAEMKVFSTGIDPEDWIPQRFAQPGEGKIPPISWLHVPATAKSLILLMEHRGATAGERIHWLVYDIPVSAAGIPEGGPIPEGAKVGKNDFGSTGYHPPVGDPGHKLQHYDFHLLACDLPNLGLAEGASWEAVKEELRKQRDPGDIAPPPADDPQAVEFHPLGHVIDRAEFSGHFALDTDKPAQ</sequence>
<evidence type="ECO:0000313" key="3">
    <source>
        <dbReference type="Proteomes" id="UP001197378"/>
    </source>
</evidence>
<proteinExistence type="predicted"/>
<dbReference type="EMBL" id="JAAXYO010000107">
    <property type="protein sequence ID" value="MBU2788157.1"/>
    <property type="molecule type" value="Genomic_DNA"/>
</dbReference>
<dbReference type="Proteomes" id="UP001197378">
    <property type="component" value="Unassembled WGS sequence"/>
</dbReference>
<name>A0AAE2YQ89_9PROT</name>
<evidence type="ECO:0000256" key="1">
    <source>
        <dbReference type="SAM" id="MobiDB-lite"/>
    </source>
</evidence>
<dbReference type="CDD" id="cd00865">
    <property type="entry name" value="PEBP_bact_arch"/>
    <property type="match status" value="1"/>
</dbReference>
<dbReference type="RefSeq" id="WP_215873001.1">
    <property type="nucleotide sequence ID" value="NZ_JAAXYO010000107.1"/>
</dbReference>
<feature type="region of interest" description="Disordered" evidence="1">
    <location>
        <begin position="135"/>
        <end position="155"/>
    </location>
</feature>
<accession>A0AAE2YQ89</accession>
<dbReference type="InterPro" id="IPR036610">
    <property type="entry name" value="PEBP-like_sf"/>
</dbReference>
<evidence type="ECO:0000313" key="2">
    <source>
        <dbReference type="EMBL" id="MBU2788157.1"/>
    </source>
</evidence>
<organism evidence="2 3">
    <name type="scientific">Igneacidithiobacillus copahuensis</name>
    <dbReference type="NCBI Taxonomy" id="2724909"/>
    <lineage>
        <taxon>Bacteria</taxon>
        <taxon>Pseudomonadati</taxon>
        <taxon>Pseudomonadota</taxon>
        <taxon>Acidithiobacillia</taxon>
        <taxon>Acidithiobacillales</taxon>
        <taxon>Acidithiobacillaceae</taxon>
        <taxon>Igneacidithiobacillus</taxon>
    </lineage>
</organism>
<dbReference type="Gene3D" id="3.90.280.10">
    <property type="entry name" value="PEBP-like"/>
    <property type="match status" value="1"/>
</dbReference>
<keyword evidence="3" id="KW-1185">Reference proteome</keyword>
<dbReference type="SUPFAM" id="SSF49777">
    <property type="entry name" value="PEBP-like"/>
    <property type="match status" value="1"/>
</dbReference>
<dbReference type="AlphaFoldDB" id="A0AAE2YQ89"/>
<keyword evidence="2" id="KW-0649">Protein kinase inhibitor</keyword>
<dbReference type="GO" id="GO:0004860">
    <property type="term" value="F:protein kinase inhibitor activity"/>
    <property type="evidence" value="ECO:0007669"/>
    <property type="project" value="UniProtKB-KW"/>
</dbReference>
<comment type="caution">
    <text evidence="2">The sequence shown here is derived from an EMBL/GenBank/DDBJ whole genome shotgun (WGS) entry which is preliminary data.</text>
</comment>
<dbReference type="InterPro" id="IPR005247">
    <property type="entry name" value="YbhB_YbcL/LppC-like"/>
</dbReference>
<reference evidence="2" key="1">
    <citation type="journal article" date="2021" name="ISME J.">
        <title>Genomic evolution of the class Acidithiobacillia: deep-branching Proteobacteria living in extreme acidic conditions.</title>
        <authorList>
            <person name="Moya-Beltran A."/>
            <person name="Beard S."/>
            <person name="Rojas-Villalobos C."/>
            <person name="Issotta F."/>
            <person name="Gallardo Y."/>
            <person name="Ulloa R."/>
            <person name="Giaveno A."/>
            <person name="Degli Esposti M."/>
            <person name="Johnson D.B."/>
            <person name="Quatrini R."/>
        </authorList>
    </citation>
    <scope>NUCLEOTIDE SEQUENCE</scope>
    <source>
        <strain evidence="2">VAN18-1</strain>
    </source>
</reference>
<feature type="compositionally biased region" description="Basic and acidic residues" evidence="1">
    <location>
        <begin position="135"/>
        <end position="144"/>
    </location>
</feature>
<protein>
    <submittedName>
        <fullName evidence="2">YbhB/YbcL family Raf kinase inhibitor-like protein</fullName>
    </submittedName>
</protein>
<dbReference type="InterPro" id="IPR008914">
    <property type="entry name" value="PEBP"/>
</dbReference>